<evidence type="ECO:0000313" key="4">
    <source>
        <dbReference type="EMBL" id="VDM00711.1"/>
    </source>
</evidence>
<dbReference type="PRINTS" id="PR00480">
    <property type="entry name" value="ASTACIN"/>
</dbReference>
<dbReference type="PROSITE" id="PS51864">
    <property type="entry name" value="ASTACIN"/>
    <property type="match status" value="1"/>
</dbReference>
<reference evidence="6" key="1">
    <citation type="submission" date="2016-06" db="UniProtKB">
        <authorList>
            <consortium name="WormBaseParasite"/>
        </authorList>
    </citation>
    <scope>IDENTIFICATION</scope>
</reference>
<keyword evidence="1 2" id="KW-0862">Zinc</keyword>
<dbReference type="InterPro" id="IPR001506">
    <property type="entry name" value="Peptidase_M12A"/>
</dbReference>
<dbReference type="InterPro" id="IPR006026">
    <property type="entry name" value="Peptidase_Metallo"/>
</dbReference>
<dbReference type="Proteomes" id="UP000275846">
    <property type="component" value="Unassembled WGS sequence"/>
</dbReference>
<comment type="caution">
    <text evidence="1">Lacks conserved residue(s) required for the propagation of feature annotation.</text>
</comment>
<dbReference type="Gene3D" id="3.40.390.10">
    <property type="entry name" value="Collagenase (Catalytic Domain)"/>
    <property type="match status" value="1"/>
</dbReference>
<dbReference type="STRING" id="70667.A0A183TCX6"/>
<keyword evidence="1 2" id="KW-0479">Metal-binding</keyword>
<keyword evidence="5" id="KW-1185">Reference proteome</keyword>
<evidence type="ECO:0000313" key="6">
    <source>
        <dbReference type="WBParaSite" id="SSLN_0001486601-mRNA-1"/>
    </source>
</evidence>
<feature type="domain" description="Peptidase M12A" evidence="3">
    <location>
        <begin position="1"/>
        <end position="182"/>
    </location>
</feature>
<dbReference type="WBParaSite" id="SSLN_0001486601-mRNA-1">
    <property type="protein sequence ID" value="SSLN_0001486601-mRNA-1"/>
    <property type="gene ID" value="SSLN_0001486601"/>
</dbReference>
<proteinExistence type="predicted"/>
<dbReference type="EMBL" id="UYSU01038857">
    <property type="protein sequence ID" value="VDM00711.1"/>
    <property type="molecule type" value="Genomic_DNA"/>
</dbReference>
<dbReference type="GO" id="GO:0006508">
    <property type="term" value="P:proteolysis"/>
    <property type="evidence" value="ECO:0007669"/>
    <property type="project" value="UniProtKB-KW"/>
</dbReference>
<comment type="cofactor">
    <cofactor evidence="1 2">
        <name>Zn(2+)</name>
        <dbReference type="ChEBI" id="CHEBI:29105"/>
    </cofactor>
    <text evidence="1 2">Binds 1 zinc ion per subunit.</text>
</comment>
<dbReference type="SUPFAM" id="SSF55486">
    <property type="entry name" value="Metalloproteases ('zincins'), catalytic domain"/>
    <property type="match status" value="1"/>
</dbReference>
<keyword evidence="1 2" id="KW-0645">Protease</keyword>
<feature type="binding site" evidence="1">
    <location>
        <position position="77"/>
    </location>
    <ligand>
        <name>Zn(2+)</name>
        <dbReference type="ChEBI" id="CHEBI:29105"/>
        <note>catalytic</note>
    </ligand>
</feature>
<evidence type="ECO:0000313" key="5">
    <source>
        <dbReference type="Proteomes" id="UP000275846"/>
    </source>
</evidence>
<keyword evidence="1 2" id="KW-0482">Metalloprotease</keyword>
<accession>A0A183TCX6</accession>
<evidence type="ECO:0000256" key="1">
    <source>
        <dbReference type="PROSITE-ProRule" id="PRU01211"/>
    </source>
</evidence>
<feature type="active site" evidence="1">
    <location>
        <position position="78"/>
    </location>
</feature>
<keyword evidence="1 2" id="KW-0378">Hydrolase</keyword>
<dbReference type="InterPro" id="IPR024079">
    <property type="entry name" value="MetalloPept_cat_dom_sf"/>
</dbReference>
<name>A0A183TCX6_SCHSO</name>
<dbReference type="EC" id="3.4.24.-" evidence="2"/>
<feature type="binding site" evidence="1">
    <location>
        <position position="87"/>
    </location>
    <ligand>
        <name>Zn(2+)</name>
        <dbReference type="ChEBI" id="CHEBI:29105"/>
        <note>catalytic</note>
    </ligand>
</feature>
<organism evidence="6">
    <name type="scientific">Schistocephalus solidus</name>
    <name type="common">Tapeworm</name>
    <dbReference type="NCBI Taxonomy" id="70667"/>
    <lineage>
        <taxon>Eukaryota</taxon>
        <taxon>Metazoa</taxon>
        <taxon>Spiralia</taxon>
        <taxon>Lophotrochozoa</taxon>
        <taxon>Platyhelminthes</taxon>
        <taxon>Cestoda</taxon>
        <taxon>Eucestoda</taxon>
        <taxon>Diphyllobothriidea</taxon>
        <taxon>Diphyllobothriidae</taxon>
        <taxon>Schistocephalus</taxon>
    </lineage>
</organism>
<evidence type="ECO:0000259" key="3">
    <source>
        <dbReference type="PROSITE" id="PS51864"/>
    </source>
</evidence>
<dbReference type="OrthoDB" id="6061307at2759"/>
<evidence type="ECO:0000256" key="2">
    <source>
        <dbReference type="RuleBase" id="RU361183"/>
    </source>
</evidence>
<feature type="binding site" evidence="1">
    <location>
        <position position="81"/>
    </location>
    <ligand>
        <name>Zn(2+)</name>
        <dbReference type="ChEBI" id="CHEBI:29105"/>
        <note>catalytic</note>
    </ligand>
</feature>
<gene>
    <name evidence="4" type="ORF">SSLN_LOCUS14325</name>
</gene>
<reference evidence="4 5" key="2">
    <citation type="submission" date="2018-11" db="EMBL/GenBank/DDBJ databases">
        <authorList>
            <consortium name="Pathogen Informatics"/>
        </authorList>
    </citation>
    <scope>NUCLEOTIDE SEQUENCE [LARGE SCALE GENOMIC DNA]</scope>
    <source>
        <strain evidence="4 5">NST_G2</strain>
    </source>
</reference>
<dbReference type="GO" id="GO:0004222">
    <property type="term" value="F:metalloendopeptidase activity"/>
    <property type="evidence" value="ECO:0007669"/>
    <property type="project" value="UniProtKB-UniRule"/>
</dbReference>
<dbReference type="PANTHER" id="PTHR10127">
    <property type="entry name" value="DISCOIDIN, CUB, EGF, LAMININ , AND ZINC METALLOPROTEASE DOMAIN CONTAINING"/>
    <property type="match status" value="1"/>
</dbReference>
<protein>
    <recommendedName>
        <fullName evidence="2">Metalloendopeptidase</fullName>
        <ecNumber evidence="2">3.4.24.-</ecNumber>
    </recommendedName>
</protein>
<dbReference type="PANTHER" id="PTHR10127:SF861">
    <property type="entry name" value="DORSAL-VENTRAL PATTERNING PROTEIN TOLLOID-RELATED"/>
    <property type="match status" value="1"/>
</dbReference>
<dbReference type="SMART" id="SM00235">
    <property type="entry name" value="ZnMc"/>
    <property type="match status" value="1"/>
</dbReference>
<dbReference type="GO" id="GO:0008270">
    <property type="term" value="F:zinc ion binding"/>
    <property type="evidence" value="ECO:0007669"/>
    <property type="project" value="UniProtKB-UniRule"/>
</dbReference>
<dbReference type="Pfam" id="PF01400">
    <property type="entry name" value="Astacin"/>
    <property type="match status" value="1"/>
</dbReference>
<sequence>KPDCACEYAREAQHCNRRQEWINLLSFIGSKPKGFCNKVIFFSHKYRYCSFVGRNYTGSALMVSIAPSCKRVGKVLHELGHVMGFYHEQSRSDRDDYVEILWDNIRPEALVNFEKTLDARIGSLGEPYDYDSIMHYHGAAYAKPGENETIRPKKCCPRPRIGQRVKPSPSDIRRVNKLYNCPSYGGPRRNRRSNCHVS</sequence>
<dbReference type="AlphaFoldDB" id="A0A183TCX6"/>